<keyword evidence="5" id="KW-0805">Transcription regulation</keyword>
<dbReference type="Pfam" id="PF12833">
    <property type="entry name" value="HTH_18"/>
    <property type="match status" value="1"/>
</dbReference>
<dbReference type="GO" id="GO:0000160">
    <property type="term" value="P:phosphorelay signal transduction system"/>
    <property type="evidence" value="ECO:0007669"/>
    <property type="project" value="UniProtKB-KW"/>
</dbReference>
<dbReference type="InterPro" id="IPR018062">
    <property type="entry name" value="HTH_AraC-typ_CS"/>
</dbReference>
<dbReference type="CDD" id="cd17536">
    <property type="entry name" value="REC_YesN-like"/>
    <property type="match status" value="1"/>
</dbReference>
<accession>A0A0W1APK1</accession>
<keyword evidence="7" id="KW-0804">Transcription</keyword>
<dbReference type="SMART" id="SM00448">
    <property type="entry name" value="REC"/>
    <property type="match status" value="1"/>
</dbReference>
<dbReference type="PROSITE" id="PS01124">
    <property type="entry name" value="HTH_ARAC_FAMILY_2"/>
    <property type="match status" value="1"/>
</dbReference>
<dbReference type="EMBL" id="LCZJ02000098">
    <property type="protein sequence ID" value="KTD83198.1"/>
    <property type="molecule type" value="Genomic_DNA"/>
</dbReference>
<dbReference type="SMART" id="SM00342">
    <property type="entry name" value="HTH_ARAC"/>
    <property type="match status" value="1"/>
</dbReference>
<dbReference type="RefSeq" id="WP_060626991.1">
    <property type="nucleotide sequence ID" value="NZ_LCZJ02000098.1"/>
</dbReference>
<feature type="domain" description="Response regulatory" evidence="10">
    <location>
        <begin position="8"/>
        <end position="125"/>
    </location>
</feature>
<evidence type="ECO:0000256" key="5">
    <source>
        <dbReference type="ARBA" id="ARBA00023015"/>
    </source>
</evidence>
<evidence type="ECO:0000256" key="6">
    <source>
        <dbReference type="ARBA" id="ARBA00023125"/>
    </source>
</evidence>
<protein>
    <submittedName>
        <fullName evidence="11">AraC family transcriptional regulator</fullName>
    </submittedName>
</protein>
<reference evidence="11 12" key="1">
    <citation type="journal article" date="2015" name="Int. Biodeterior. Biodegradation">
        <title>Physiological and genetic screening methods for the isolation of methyl tert-butyl ether-degrading bacteria for bioremediation purposes.</title>
        <authorList>
            <person name="Guisado I.M."/>
            <person name="Purswani J."/>
            <person name="Gonzalez Lopez J."/>
            <person name="Pozo C."/>
        </authorList>
    </citation>
    <scope>NUCLEOTIDE SEQUENCE [LARGE SCALE GENOMIC DNA]</scope>
    <source>
        <strain evidence="11 12">SH7</strain>
    </source>
</reference>
<proteinExistence type="predicted"/>
<dbReference type="InterPro" id="IPR001789">
    <property type="entry name" value="Sig_transdc_resp-reg_receiver"/>
</dbReference>
<feature type="domain" description="HTH araC/xylS-type" evidence="9">
    <location>
        <begin position="295"/>
        <end position="393"/>
    </location>
</feature>
<evidence type="ECO:0000259" key="9">
    <source>
        <dbReference type="PROSITE" id="PS01124"/>
    </source>
</evidence>
<evidence type="ECO:0000256" key="4">
    <source>
        <dbReference type="ARBA" id="ARBA00023012"/>
    </source>
</evidence>
<evidence type="ECO:0000256" key="2">
    <source>
        <dbReference type="ARBA" id="ARBA00022490"/>
    </source>
</evidence>
<dbReference type="SUPFAM" id="SSF52172">
    <property type="entry name" value="CheY-like"/>
    <property type="match status" value="1"/>
</dbReference>
<dbReference type="PANTHER" id="PTHR42713">
    <property type="entry name" value="HISTIDINE KINASE-RELATED"/>
    <property type="match status" value="1"/>
</dbReference>
<dbReference type="PROSITE" id="PS00041">
    <property type="entry name" value="HTH_ARAC_FAMILY_1"/>
    <property type="match status" value="1"/>
</dbReference>
<dbReference type="AlphaFoldDB" id="A0A0W1APK1"/>
<sequence>METTKTIKVLIADDESIVRKGLRSTIPWHKYGMEVVADAPNGLKAWEAYQIHLPQVVITDIVMPEMNGIELLRKVKEVDKDTRIILLSCHRDFEFAQQGIKLGASGYLLKTAFEDEELEGMLEKFQRELTSQTSVAEDTETSEIYGERLGSLLFAWQSGHSSKFVEEMDKLIGEKLPLNRGPLYIYLVKTCRCDRTYLDLVKVNEDGNRRMPDSASVIIPYGEDLCYWIVPGEELETAGSLLVQMKSQTEKLNWAKRGPLANTEDLSKAFMALHKEAEVEKLHGISSQDWPEPIWKAVKLLHDNPGADWSVSDLASQVGLSRSHFSILFKKTVGDSFVAFQYKRKLKLAKELLRDTQLTMQDIAERTGLGDSKYFSKWFKRCTGQTPSHYRIQQKDAVIRTDGHPGL</sequence>
<name>A0A0W1APK1_9BACL</name>
<keyword evidence="2" id="KW-0963">Cytoplasm</keyword>
<dbReference type="InterPro" id="IPR051552">
    <property type="entry name" value="HptR"/>
</dbReference>
<dbReference type="GO" id="GO:0043565">
    <property type="term" value="F:sequence-specific DNA binding"/>
    <property type="evidence" value="ECO:0007669"/>
    <property type="project" value="InterPro"/>
</dbReference>
<dbReference type="InterPro" id="IPR018060">
    <property type="entry name" value="HTH_AraC"/>
</dbReference>
<comment type="subcellular location">
    <subcellularLocation>
        <location evidence="1">Cytoplasm</location>
    </subcellularLocation>
</comment>
<comment type="caution">
    <text evidence="11">The sequence shown here is derived from an EMBL/GenBank/DDBJ whole genome shotgun (WGS) entry which is preliminary data.</text>
</comment>
<dbReference type="SUPFAM" id="SSF46689">
    <property type="entry name" value="Homeodomain-like"/>
    <property type="match status" value="2"/>
</dbReference>
<dbReference type="InterPro" id="IPR011006">
    <property type="entry name" value="CheY-like_superfamily"/>
</dbReference>
<dbReference type="Gene3D" id="1.10.10.60">
    <property type="entry name" value="Homeodomain-like"/>
    <property type="match status" value="2"/>
</dbReference>
<dbReference type="PANTHER" id="PTHR42713:SF3">
    <property type="entry name" value="TRANSCRIPTIONAL REGULATORY PROTEIN HPTR"/>
    <property type="match status" value="1"/>
</dbReference>
<keyword evidence="12" id="KW-1185">Reference proteome</keyword>
<keyword evidence="3 8" id="KW-0597">Phosphoprotein</keyword>
<evidence type="ECO:0000313" key="11">
    <source>
        <dbReference type="EMBL" id="KTD83198.1"/>
    </source>
</evidence>
<keyword evidence="6" id="KW-0238">DNA-binding</keyword>
<dbReference type="OrthoDB" id="1769137at2"/>
<dbReference type="GO" id="GO:0003700">
    <property type="term" value="F:DNA-binding transcription factor activity"/>
    <property type="evidence" value="ECO:0007669"/>
    <property type="project" value="InterPro"/>
</dbReference>
<dbReference type="GO" id="GO:0005737">
    <property type="term" value="C:cytoplasm"/>
    <property type="evidence" value="ECO:0007669"/>
    <property type="project" value="UniProtKB-SubCell"/>
</dbReference>
<dbReference type="Proteomes" id="UP000054709">
    <property type="component" value="Unassembled WGS sequence"/>
</dbReference>
<evidence type="ECO:0000256" key="8">
    <source>
        <dbReference type="PROSITE-ProRule" id="PRU00169"/>
    </source>
</evidence>
<keyword evidence="4" id="KW-0902">Two-component regulatory system</keyword>
<dbReference type="Gene3D" id="3.40.50.2300">
    <property type="match status" value="1"/>
</dbReference>
<gene>
    <name evidence="11" type="ORF">UQ64_03460</name>
</gene>
<evidence type="ECO:0000256" key="7">
    <source>
        <dbReference type="ARBA" id="ARBA00023163"/>
    </source>
</evidence>
<evidence type="ECO:0000256" key="1">
    <source>
        <dbReference type="ARBA" id="ARBA00004496"/>
    </source>
</evidence>
<feature type="modified residue" description="4-aspartylphosphate" evidence="8">
    <location>
        <position position="60"/>
    </location>
</feature>
<dbReference type="Pfam" id="PF00072">
    <property type="entry name" value="Response_reg"/>
    <property type="match status" value="1"/>
</dbReference>
<dbReference type="InterPro" id="IPR009057">
    <property type="entry name" value="Homeodomain-like_sf"/>
</dbReference>
<organism evidence="11 12">
    <name type="scientific">Paenibacillus etheri</name>
    <dbReference type="NCBI Taxonomy" id="1306852"/>
    <lineage>
        <taxon>Bacteria</taxon>
        <taxon>Bacillati</taxon>
        <taxon>Bacillota</taxon>
        <taxon>Bacilli</taxon>
        <taxon>Bacillales</taxon>
        <taxon>Paenibacillaceae</taxon>
        <taxon>Paenibacillus</taxon>
    </lineage>
</organism>
<dbReference type="PROSITE" id="PS50110">
    <property type="entry name" value="RESPONSE_REGULATORY"/>
    <property type="match status" value="1"/>
</dbReference>
<evidence type="ECO:0000313" key="12">
    <source>
        <dbReference type="Proteomes" id="UP000054709"/>
    </source>
</evidence>
<evidence type="ECO:0000259" key="10">
    <source>
        <dbReference type="PROSITE" id="PS50110"/>
    </source>
</evidence>
<evidence type="ECO:0000256" key="3">
    <source>
        <dbReference type="ARBA" id="ARBA00022553"/>
    </source>
</evidence>